<dbReference type="GO" id="GO:0005524">
    <property type="term" value="F:ATP binding"/>
    <property type="evidence" value="ECO:0007669"/>
    <property type="project" value="UniProtKB-UniRule"/>
</dbReference>
<keyword evidence="3" id="KW-0723">Serine/threonine-protein kinase</keyword>
<feature type="compositionally biased region" description="Low complexity" evidence="11">
    <location>
        <begin position="731"/>
        <end position="747"/>
    </location>
</feature>
<evidence type="ECO:0000259" key="13">
    <source>
        <dbReference type="PROSITE" id="PS50219"/>
    </source>
</evidence>
<reference evidence="14" key="1">
    <citation type="submission" date="2023-08" db="EMBL/GenBank/DDBJ databases">
        <authorList>
            <person name="Alioto T."/>
            <person name="Alioto T."/>
            <person name="Gomez Garrido J."/>
        </authorList>
    </citation>
    <scope>NUCLEOTIDE SEQUENCE</scope>
</reference>
<feature type="region of interest" description="Disordered" evidence="11">
    <location>
        <begin position="543"/>
        <end position="591"/>
    </location>
</feature>
<organism evidence="14 15">
    <name type="scientific">Xyrichtys novacula</name>
    <name type="common">Pearly razorfish</name>
    <name type="synonym">Hemipteronotus novacula</name>
    <dbReference type="NCBI Taxonomy" id="13765"/>
    <lineage>
        <taxon>Eukaryota</taxon>
        <taxon>Metazoa</taxon>
        <taxon>Chordata</taxon>
        <taxon>Craniata</taxon>
        <taxon>Vertebrata</taxon>
        <taxon>Euteleostomi</taxon>
        <taxon>Actinopterygii</taxon>
        <taxon>Neopterygii</taxon>
        <taxon>Teleostei</taxon>
        <taxon>Neoteleostei</taxon>
        <taxon>Acanthomorphata</taxon>
        <taxon>Eupercaria</taxon>
        <taxon>Labriformes</taxon>
        <taxon>Labridae</taxon>
        <taxon>Xyrichtys</taxon>
    </lineage>
</organism>
<evidence type="ECO:0000256" key="9">
    <source>
        <dbReference type="ARBA" id="ARBA00048679"/>
    </source>
</evidence>
<dbReference type="EMBL" id="OY660883">
    <property type="protein sequence ID" value="CAJ1082702.1"/>
    <property type="molecule type" value="Genomic_DNA"/>
</dbReference>
<dbReference type="SMART" id="SM00220">
    <property type="entry name" value="S_TKc"/>
    <property type="match status" value="1"/>
</dbReference>
<feature type="region of interest" description="Disordered" evidence="11">
    <location>
        <begin position="413"/>
        <end position="459"/>
    </location>
</feature>
<dbReference type="InterPro" id="IPR000719">
    <property type="entry name" value="Prot_kinase_dom"/>
</dbReference>
<feature type="compositionally biased region" description="Acidic residues" evidence="11">
    <location>
        <begin position="334"/>
        <end position="351"/>
    </location>
</feature>
<feature type="compositionally biased region" description="Low complexity" evidence="11">
    <location>
        <begin position="617"/>
        <end position="628"/>
    </location>
</feature>
<dbReference type="CDD" id="cd06637">
    <property type="entry name" value="STKc_TNIK"/>
    <property type="match status" value="1"/>
</dbReference>
<dbReference type="Pfam" id="PF00069">
    <property type="entry name" value="Pkinase"/>
    <property type="match status" value="1"/>
</dbReference>
<feature type="compositionally biased region" description="Polar residues" evidence="11">
    <location>
        <begin position="749"/>
        <end position="765"/>
    </location>
</feature>
<evidence type="ECO:0000256" key="8">
    <source>
        <dbReference type="ARBA" id="ARBA00047899"/>
    </source>
</evidence>
<feature type="compositionally biased region" description="Basic and acidic residues" evidence="11">
    <location>
        <begin position="789"/>
        <end position="801"/>
    </location>
</feature>
<evidence type="ECO:0000256" key="6">
    <source>
        <dbReference type="ARBA" id="ARBA00022777"/>
    </source>
</evidence>
<dbReference type="Proteomes" id="UP001178508">
    <property type="component" value="Chromosome 20"/>
</dbReference>
<feature type="region of interest" description="Disordered" evidence="11">
    <location>
        <begin position="604"/>
        <end position="834"/>
    </location>
</feature>
<dbReference type="PROSITE" id="PS00108">
    <property type="entry name" value="PROTEIN_KINASE_ST"/>
    <property type="match status" value="1"/>
</dbReference>
<dbReference type="PANTHER" id="PTHR47096">
    <property type="entry name" value="MISSHAPEN LIKE KINASE 1"/>
    <property type="match status" value="1"/>
</dbReference>
<evidence type="ECO:0000313" key="14">
    <source>
        <dbReference type="EMBL" id="CAJ1082702.1"/>
    </source>
</evidence>
<feature type="region of interest" description="Disordered" evidence="11">
    <location>
        <begin position="324"/>
        <end position="361"/>
    </location>
</feature>
<evidence type="ECO:0000259" key="12">
    <source>
        <dbReference type="PROSITE" id="PS50011"/>
    </source>
</evidence>
<dbReference type="FunFam" id="1.10.510.10:FF:000003">
    <property type="entry name" value="TRAF2 and NCK-interacting protein kinase isoform 4"/>
    <property type="match status" value="1"/>
</dbReference>
<dbReference type="SMART" id="SM00036">
    <property type="entry name" value="CNH"/>
    <property type="match status" value="1"/>
</dbReference>
<dbReference type="SUPFAM" id="SSF56112">
    <property type="entry name" value="Protein kinase-like (PK-like)"/>
    <property type="match status" value="1"/>
</dbReference>
<evidence type="ECO:0000256" key="4">
    <source>
        <dbReference type="ARBA" id="ARBA00022679"/>
    </source>
</evidence>
<gene>
    <name evidence="14" type="ORF">XNOV1_A024041</name>
</gene>
<comment type="similarity">
    <text evidence="1">Belongs to the protein kinase superfamily. STE Ser/Thr protein kinase family. STE20 subfamily.</text>
</comment>
<keyword evidence="4" id="KW-0808">Transferase</keyword>
<feature type="compositionally biased region" description="Basic and acidic residues" evidence="11">
    <location>
        <begin position="659"/>
        <end position="674"/>
    </location>
</feature>
<dbReference type="Gene3D" id="1.10.510.10">
    <property type="entry name" value="Transferase(Phosphotransferase) domain 1"/>
    <property type="match status" value="1"/>
</dbReference>
<evidence type="ECO:0000256" key="3">
    <source>
        <dbReference type="ARBA" id="ARBA00022527"/>
    </source>
</evidence>
<comment type="catalytic activity">
    <reaction evidence="8">
        <text>L-threonyl-[protein] + ATP = O-phospho-L-threonyl-[protein] + ADP + H(+)</text>
        <dbReference type="Rhea" id="RHEA:46608"/>
        <dbReference type="Rhea" id="RHEA-COMP:11060"/>
        <dbReference type="Rhea" id="RHEA-COMP:11605"/>
        <dbReference type="ChEBI" id="CHEBI:15378"/>
        <dbReference type="ChEBI" id="CHEBI:30013"/>
        <dbReference type="ChEBI" id="CHEBI:30616"/>
        <dbReference type="ChEBI" id="CHEBI:61977"/>
        <dbReference type="ChEBI" id="CHEBI:456216"/>
        <dbReference type="EC" id="2.7.11.1"/>
    </reaction>
</comment>
<dbReference type="EC" id="2.7.11.1" evidence="2"/>
<evidence type="ECO:0000256" key="5">
    <source>
        <dbReference type="ARBA" id="ARBA00022741"/>
    </source>
</evidence>
<proteinExistence type="inferred from homology"/>
<sequence length="1280" mass="145620">MVFEEASILSPVNTKRTMASDSPARSLDEIDLSALRDPAGIFELVELVGNGTYGQVYKGRHVKTGQLAAIKVMDVTGDEEEEIKAEINMLKKYSHHRNIATYYGAFIKKNPPGMDDQLWLVMEFCGAGSVTDLIKNTKGNSLKEEWIAYVCREILRGLTHLHQHKVIHRDIKGQNVLLTENAEVKLVDFGVSAQLDRTVGRRNTFIGTPYWMAPEVIACDENPDATYDFKSDLWSLGITAIEMAEGAPPLCDMHPMRALFLIPRNPAPRLKSKKWSKKFQSFIESCLVKSHSQRPSTEQLLKHPFIRDLPNERQVRIQLKDHIDRTKKRRGERDETEYEYSGSEEEDEERDIGEPSSIINIPGESTLRRDFLRLQLANKERSELIRRQQLEQQQNEEHKRQLLAERQKRIEEQKEQRRRLEEQQRRERDMRKQQEREQRRRYEEMEQLRREEERRHAEREQEYIRRQLEEEQRQLEILQQQLLQEQALLLEYKRKQIEEQRQAERLQRQLQQERAYLVSLQQQQQQEGPRPPQDKKQLYHYKDQAPGTNDKPAWAKEHKVSNRISDPSLPPRSESFSSGGIQQARTPPMHRSVEPQMAHLVQVKSHGLSGSQSLYDPHGVSTSSASPSPSRPPMPRQNSDPTSDTPPPPPLSRLAPPLDKLDRSSWLRQDDDMPPKVPQRTTSISPALVRKHSPGNGPGLGPRAGAHLIRASNPDLRRTDVSMETPLKRTSSGSSSSSSTPSSQGGSNERGNSAVKTEGSTVSSSHETKDDGREVTRPSRPADLTALAKELRELRQGEETSRPPVKVTDYSSSSEDSHSSEDEEGEGGANDGTVAVSDIPRIMPAASQGTNESFGVMGGHNDAHDDTYANSSQDSTLMMREYGMGGSGGSKASFTPFVDPRVYGTSPTEDDDNISASALIADELLKQEQEQARLNEARKISVVNVNPTNIRPHSDTPEIRKYKKRFNSEILCAALWGVNLLVGTENGLMLLDRSGQGKVYNLINRRRFQQMDVLEGLNVLVTISGKKNKLRVYYLSWLRNRILHNDPEVEKKQGWITVGELEGCVHYKVVKYERIKFLVIALKNSVEIYAWAPKPYHKFMAFKSFTDLQHRPLLVDLTVEEGQRLKVIYGSTVGFHVIDVDSGNPYDIYIPSHIQGQVTPHAIVVLPKTDGMEMLLCYEDEGVYVNTYGRITKDVVLQWGEMPTSVAYIHSNQIMGWGEKAIEIRSVETGHLDGVFMHKRAQRLKFLSERNDKVFFASVRSGGSSQVFFMTLNRSSMMNW</sequence>
<dbReference type="PROSITE" id="PS50011">
    <property type="entry name" value="PROTEIN_KINASE_DOM"/>
    <property type="match status" value="1"/>
</dbReference>
<evidence type="ECO:0000256" key="1">
    <source>
        <dbReference type="ARBA" id="ARBA00008874"/>
    </source>
</evidence>
<dbReference type="Gene3D" id="3.30.200.20">
    <property type="entry name" value="Phosphorylase Kinase, domain 1"/>
    <property type="match status" value="1"/>
</dbReference>
<dbReference type="PANTHER" id="PTHR47096:SF1">
    <property type="entry name" value="MISSHAPEN LIKE KINASE 1"/>
    <property type="match status" value="1"/>
</dbReference>
<feature type="domain" description="Protein kinase" evidence="12">
    <location>
        <begin position="42"/>
        <end position="306"/>
    </location>
</feature>
<name>A0AAV1H9I5_XYRNO</name>
<dbReference type="InterPro" id="IPR051700">
    <property type="entry name" value="STE20_Ser-Thr_kinase"/>
</dbReference>
<keyword evidence="7 10" id="KW-0067">ATP-binding</keyword>
<dbReference type="InterPro" id="IPR017441">
    <property type="entry name" value="Protein_kinase_ATP_BS"/>
</dbReference>
<protein>
    <recommendedName>
        <fullName evidence="2">non-specific serine/threonine protein kinase</fullName>
        <ecNumber evidence="2">2.7.11.1</ecNumber>
    </recommendedName>
</protein>
<evidence type="ECO:0000256" key="10">
    <source>
        <dbReference type="PROSITE-ProRule" id="PRU10141"/>
    </source>
</evidence>
<dbReference type="PROSITE" id="PS00107">
    <property type="entry name" value="PROTEIN_KINASE_ATP"/>
    <property type="match status" value="1"/>
</dbReference>
<dbReference type="FunFam" id="3.30.200.20:FF:000006">
    <property type="entry name" value="TRAF2 and NCK-interacting protein kinase isoform 4"/>
    <property type="match status" value="1"/>
</dbReference>
<dbReference type="GO" id="GO:0004674">
    <property type="term" value="F:protein serine/threonine kinase activity"/>
    <property type="evidence" value="ECO:0007669"/>
    <property type="project" value="UniProtKB-KW"/>
</dbReference>
<keyword evidence="15" id="KW-1185">Reference proteome</keyword>
<evidence type="ECO:0000313" key="15">
    <source>
        <dbReference type="Proteomes" id="UP001178508"/>
    </source>
</evidence>
<comment type="catalytic activity">
    <reaction evidence="9">
        <text>L-seryl-[protein] + ATP = O-phospho-L-seryl-[protein] + ADP + H(+)</text>
        <dbReference type="Rhea" id="RHEA:17989"/>
        <dbReference type="Rhea" id="RHEA-COMP:9863"/>
        <dbReference type="Rhea" id="RHEA-COMP:11604"/>
        <dbReference type="ChEBI" id="CHEBI:15378"/>
        <dbReference type="ChEBI" id="CHEBI:29999"/>
        <dbReference type="ChEBI" id="CHEBI:30616"/>
        <dbReference type="ChEBI" id="CHEBI:83421"/>
        <dbReference type="ChEBI" id="CHEBI:456216"/>
        <dbReference type="EC" id="2.7.11.1"/>
    </reaction>
</comment>
<dbReference type="PROSITE" id="PS50219">
    <property type="entry name" value="CNH"/>
    <property type="match status" value="1"/>
</dbReference>
<keyword evidence="5 10" id="KW-0547">Nucleotide-binding</keyword>
<keyword evidence="6 14" id="KW-0418">Kinase</keyword>
<dbReference type="AlphaFoldDB" id="A0AAV1H9I5"/>
<dbReference type="InterPro" id="IPR001180">
    <property type="entry name" value="CNH_dom"/>
</dbReference>
<evidence type="ECO:0000256" key="2">
    <source>
        <dbReference type="ARBA" id="ARBA00012513"/>
    </source>
</evidence>
<feature type="binding site" evidence="10">
    <location>
        <position position="71"/>
    </location>
    <ligand>
        <name>ATP</name>
        <dbReference type="ChEBI" id="CHEBI:30616"/>
    </ligand>
</feature>
<accession>A0AAV1H9I5</accession>
<feature type="domain" description="CNH" evidence="13">
    <location>
        <begin position="967"/>
        <end position="1254"/>
    </location>
</feature>
<dbReference type="GO" id="GO:0005829">
    <property type="term" value="C:cytosol"/>
    <property type="evidence" value="ECO:0007669"/>
    <property type="project" value="TreeGrafter"/>
</dbReference>
<feature type="compositionally biased region" description="Polar residues" evidence="11">
    <location>
        <begin position="574"/>
        <end position="585"/>
    </location>
</feature>
<dbReference type="Pfam" id="PF00780">
    <property type="entry name" value="CNH"/>
    <property type="match status" value="1"/>
</dbReference>
<dbReference type="InterPro" id="IPR011009">
    <property type="entry name" value="Kinase-like_dom_sf"/>
</dbReference>
<evidence type="ECO:0000256" key="7">
    <source>
        <dbReference type="ARBA" id="ARBA00022840"/>
    </source>
</evidence>
<feature type="compositionally biased region" description="Basic and acidic residues" evidence="11">
    <location>
        <begin position="766"/>
        <end position="777"/>
    </location>
</feature>
<evidence type="ECO:0000256" key="11">
    <source>
        <dbReference type="SAM" id="MobiDB-lite"/>
    </source>
</evidence>
<dbReference type="InterPro" id="IPR008271">
    <property type="entry name" value="Ser/Thr_kinase_AS"/>
</dbReference>
<feature type="region of interest" description="Disordered" evidence="11">
    <location>
        <begin position="846"/>
        <end position="870"/>
    </location>
</feature>